<proteinExistence type="predicted"/>
<dbReference type="PANTHER" id="PTHR21733">
    <property type="entry name" value="CUB_2 DOMAIN-CONTAINING PROTEIN-RELATED-RELATED"/>
    <property type="match status" value="1"/>
</dbReference>
<dbReference type="GO" id="GO:0045087">
    <property type="term" value="P:innate immune response"/>
    <property type="evidence" value="ECO:0007669"/>
    <property type="project" value="TreeGrafter"/>
</dbReference>
<dbReference type="Proteomes" id="UP000483820">
    <property type="component" value="Chromosome IV"/>
</dbReference>
<feature type="compositionally biased region" description="Low complexity" evidence="1">
    <location>
        <begin position="762"/>
        <end position="777"/>
    </location>
</feature>
<dbReference type="InterPro" id="IPR005071">
    <property type="entry name" value="Glycoprotein"/>
</dbReference>
<feature type="signal peptide" evidence="2">
    <location>
        <begin position="1"/>
        <end position="16"/>
    </location>
</feature>
<feature type="region of interest" description="Disordered" evidence="1">
    <location>
        <begin position="1799"/>
        <end position="1847"/>
    </location>
</feature>
<gene>
    <name evidence="3" type="ORF">GCK72_016343</name>
</gene>
<protein>
    <submittedName>
        <fullName evidence="3">Uncharacterized protein</fullName>
    </submittedName>
</protein>
<comment type="caution">
    <text evidence="3">The sequence shown here is derived from an EMBL/GenBank/DDBJ whole genome shotgun (WGS) entry which is preliminary data.</text>
</comment>
<name>A0A6A5GZC9_CAERE</name>
<feature type="region of interest" description="Disordered" evidence="1">
    <location>
        <begin position="733"/>
        <end position="777"/>
    </location>
</feature>
<dbReference type="GeneID" id="9808406"/>
<sequence>MLSILILSVLTGLAFTDPHILYLKKFPSGVTYTFDAVETGARLYIASNDDDSYLKNIQISTNGVNMTLDQLNNFNNNDTPKSLVITNGLTLRSTNIDTITNVLTGYLYVTTKIQADDPTFSVFVIKTKTTVFTTGAAKSTAVILNTELISDSPDLDKPLKTSYVSAINQSPEIDLRFHYDIPGFNWTYITINQFFENPLYIDNVNFDTGYVYNATRQYFDNVEPLQIGLDYWYLTTNGAVSMVLENKYVSNHVYTTTSVNATGLIVNNYIYQQHVVNFLLDYTYSRTVGTLITTFPNSVNYISFDLQPDDGNGIQQNFNINATVKHALMTTYFQASKLTINSTSLFPGTFYCQYYGYTGGLAPVTTTTVAPSTVTSTEASSTTTTTVATTTKSSSTQRVVQLIILDGGNLYLASNDDPNNLKNIQVVTGGHTYLLSDLAKVNPDGTPNKITLNGGLTLTTTNPNAVSYTLTGYLYATTAQQAQDASFSVYVITGSHHINLSGVAATTVILNTQLAAQSGESDQPGKSTYLTNLMMTQAENVYFQYGVPANNYKSVTSNQFFMNPFNYTTIDNNGNPVSTTRLFFDHVEPLQIGLDYWYITSYGPVTMDMQNNYVANHNTTTTSANTTGLLINSNFIYSNHIVNFQSDPTRGRSVGTMITAYLTASVSFVFRGSNGNFVQTYDQTKNTTHLIKTSPVAAQLLNVTASNFIAGTFYCQYFSISTDVLPVVTSTTTTTVPGSTQSTQTQATAESTVSIGTGSTQSTVSGNPTVTTTTPIPGTELCSSASLTLQLYNYKSATPTKVNNVEDGSKVYLSSNDKALMLSRITLSSNGQTKNLQQLLGDFDANGYSNGFPVNSDLTIATTNTEAETETLNGILFISNAAMAKDPNFLVYLVSDQVKTIDRSTTNETTLLLLNKRVERTATDPVNKPLYNARMESIIQPKSTSFRMYQGVPSDGYTDPTYQETIRKMIFSNPVSLFPTGNNDADTAFFDNIEPIQFSMRIWYIRATGGGITLKVSSEWRDLSKYETTKETTTGYTMTQYTSDNSTTNFRNTPGHEGMFGYMMTTADRQTGINVTSCNEIDCVTEPFTMQVFADKFQYNRNDTVMYVDYANQKYGYFYLQYFRIELRQLRDYSLTDPVRIAYVEDGSNLYLCSSDDPATLNAITISSNGLTVSLDQLLTNFDANGFLLGFPVNSDLIISTQNSADVTNNLNGVLFISSRDMARDPNFFVYSVIDKTLIVNRPTNSNTTLVLLNPLVSRLPSDPEYKALYNTRIENIVQPKTTKLWFYKDIPENGYDDPDYQVTADKSIFTNPVNYWPAETPSTYFFDNIEPLQYSLRAWHIRAIGGIQLTISQQWKDPSESITTSPTTTGFVMSQFHTVDTVVNYVFHEYHVCVFGLLVSTQLFADVNATMCSNIECETLRMHQTPPMISKIFEWNLNTTSLYIKPSRLDSGVFYMQYFRVDINDDTNRTPASRDKAVHLSKITLASQGKTITLDKLLSGHDANSFSTGFQINSDVTVTTTNSMDVTKNLTGEFLIITPVMDKDPNFLVYAVRGSNIVLDRSQAKDTTIVFLATPNMNTAGNPNYAGFKHIRVENIVQPKTSYIYFYKYLPTDFYADVNSVDAVERNIFSNPLKHPLGGRVPTFFDAIDPLQFSETMWLRGVNGGFQLNVSDTYVDTTTIQAGAVTVTGMTNSQLMTLNSQVNFPAAGGNRVGNSGYVVSTELFEYNNLTIQLNGQLNSQSADFQIISGQDATNNLQEQAWEAGNLQIVPSNIFAGIYYIQYFNVDHGPVTMAPVTTTTTTKPPVAATSTSTAAPVNPVSSSSSVAPTNPPTTSQTATTSGYQTTTKSSTTSTVMISMLAVTFFTCVL</sequence>
<feature type="chain" id="PRO_5025611088" evidence="2">
    <location>
        <begin position="17"/>
        <end position="1869"/>
    </location>
</feature>
<accession>A0A6A5GZC9</accession>
<reference evidence="3 4" key="1">
    <citation type="submission" date="2019-12" db="EMBL/GenBank/DDBJ databases">
        <title>Chromosome-level assembly of the Caenorhabditis remanei genome.</title>
        <authorList>
            <person name="Teterina A.A."/>
            <person name="Willis J.H."/>
            <person name="Phillips P.C."/>
        </authorList>
    </citation>
    <scope>NUCLEOTIDE SEQUENCE [LARGE SCALE GENOMIC DNA]</scope>
    <source>
        <strain evidence="3 4">PX506</strain>
        <tissue evidence="3">Whole organism</tissue>
    </source>
</reference>
<feature type="compositionally biased region" description="Low complexity" evidence="1">
    <location>
        <begin position="733"/>
        <end position="752"/>
    </location>
</feature>
<dbReference type="GO" id="GO:0045121">
    <property type="term" value="C:membrane raft"/>
    <property type="evidence" value="ECO:0007669"/>
    <property type="project" value="TreeGrafter"/>
</dbReference>
<keyword evidence="2" id="KW-0732">Signal</keyword>
<dbReference type="EMBL" id="WUAV01000004">
    <property type="protein sequence ID" value="KAF1759876.1"/>
    <property type="molecule type" value="Genomic_DNA"/>
</dbReference>
<evidence type="ECO:0000313" key="4">
    <source>
        <dbReference type="Proteomes" id="UP000483820"/>
    </source>
</evidence>
<dbReference type="RefSeq" id="XP_003096226.2">
    <property type="nucleotide sequence ID" value="XM_003096178.2"/>
</dbReference>
<evidence type="ECO:0000256" key="2">
    <source>
        <dbReference type="SAM" id="SignalP"/>
    </source>
</evidence>
<evidence type="ECO:0000313" key="3">
    <source>
        <dbReference type="EMBL" id="KAF1759876.1"/>
    </source>
</evidence>
<evidence type="ECO:0000256" key="1">
    <source>
        <dbReference type="SAM" id="MobiDB-lite"/>
    </source>
</evidence>
<dbReference type="PANTHER" id="PTHR21733:SF7">
    <property type="entry name" value="CUB_2 DOMAIN-CONTAINING PROTEIN-RELATED"/>
    <property type="match status" value="1"/>
</dbReference>
<dbReference type="KEGG" id="crq:GCK72_016343"/>
<dbReference type="Pfam" id="PF03409">
    <property type="entry name" value="Glycoprotein"/>
    <property type="match status" value="5"/>
</dbReference>
<dbReference type="CTD" id="9808406"/>
<organism evidence="3 4">
    <name type="scientific">Caenorhabditis remanei</name>
    <name type="common">Caenorhabditis vulgaris</name>
    <dbReference type="NCBI Taxonomy" id="31234"/>
    <lineage>
        <taxon>Eukaryota</taxon>
        <taxon>Metazoa</taxon>
        <taxon>Ecdysozoa</taxon>
        <taxon>Nematoda</taxon>
        <taxon>Chromadorea</taxon>
        <taxon>Rhabditida</taxon>
        <taxon>Rhabditina</taxon>
        <taxon>Rhabditomorpha</taxon>
        <taxon>Rhabditoidea</taxon>
        <taxon>Rhabditidae</taxon>
        <taxon>Peloderinae</taxon>
        <taxon>Caenorhabditis</taxon>
    </lineage>
</organism>